<dbReference type="Pfam" id="PF17765">
    <property type="entry name" value="MLTR_LBD"/>
    <property type="match status" value="1"/>
</dbReference>
<feature type="domain" description="HTH cro/C1-type" evidence="1">
    <location>
        <begin position="16"/>
        <end position="70"/>
    </location>
</feature>
<name>A0A3B0U3X1_9ZZZZ</name>
<accession>A0A3B0U3X1</accession>
<dbReference type="InterPro" id="IPR041413">
    <property type="entry name" value="MLTR_LBD"/>
</dbReference>
<dbReference type="InterPro" id="IPR001387">
    <property type="entry name" value="Cro/C1-type_HTH"/>
</dbReference>
<dbReference type="PANTHER" id="PTHR35010:SF4">
    <property type="entry name" value="BLL5781 PROTEIN"/>
    <property type="match status" value="1"/>
</dbReference>
<sequence length="263" mass="29017">MNTTIQHQPTAFSGLLKTWRSRQRFSQLDLALEAGLSQRHISFLETGRSKPSRYAVSQLGEALNMPAAEVDAMLTSAGFAARSSDTRWREADRLAINASIDHVLIGHEPYPAVAIDRMWNLKKPNNAAVSFFAALGSSGDPNLLREFMKPGAVRDKILNWQEVVRALTRLYGLEVARRPNDIEAQNLLKELLSFPGVADAANVPTIENPAPVLAIQFHIDNAILNLFSLIATIGMSADASIDDIRIETLLPADEKSKNWFGNE</sequence>
<organism evidence="2">
    <name type="scientific">hydrothermal vent metagenome</name>
    <dbReference type="NCBI Taxonomy" id="652676"/>
    <lineage>
        <taxon>unclassified sequences</taxon>
        <taxon>metagenomes</taxon>
        <taxon>ecological metagenomes</taxon>
    </lineage>
</organism>
<dbReference type="Pfam" id="PF13560">
    <property type="entry name" value="HTH_31"/>
    <property type="match status" value="1"/>
</dbReference>
<dbReference type="Gene3D" id="3.30.450.180">
    <property type="match status" value="1"/>
</dbReference>
<protein>
    <submittedName>
        <fullName evidence="2">Transcriptional regulator, XRE family</fullName>
    </submittedName>
</protein>
<dbReference type="AlphaFoldDB" id="A0A3B0U3X1"/>
<evidence type="ECO:0000259" key="1">
    <source>
        <dbReference type="PROSITE" id="PS50943"/>
    </source>
</evidence>
<dbReference type="CDD" id="cd00093">
    <property type="entry name" value="HTH_XRE"/>
    <property type="match status" value="1"/>
</dbReference>
<dbReference type="InterPro" id="IPR010982">
    <property type="entry name" value="Lambda_DNA-bd_dom_sf"/>
</dbReference>
<dbReference type="PANTHER" id="PTHR35010">
    <property type="entry name" value="BLL4672 PROTEIN-RELATED"/>
    <property type="match status" value="1"/>
</dbReference>
<dbReference type="SUPFAM" id="SSF47413">
    <property type="entry name" value="lambda repressor-like DNA-binding domains"/>
    <property type="match status" value="1"/>
</dbReference>
<dbReference type="GO" id="GO:0003677">
    <property type="term" value="F:DNA binding"/>
    <property type="evidence" value="ECO:0007669"/>
    <property type="project" value="InterPro"/>
</dbReference>
<dbReference type="Gene3D" id="1.10.260.40">
    <property type="entry name" value="lambda repressor-like DNA-binding domains"/>
    <property type="match status" value="1"/>
</dbReference>
<proteinExistence type="predicted"/>
<dbReference type="SMART" id="SM00530">
    <property type="entry name" value="HTH_XRE"/>
    <property type="match status" value="1"/>
</dbReference>
<reference evidence="2" key="1">
    <citation type="submission" date="2018-06" db="EMBL/GenBank/DDBJ databases">
        <authorList>
            <person name="Zhirakovskaya E."/>
        </authorList>
    </citation>
    <scope>NUCLEOTIDE SEQUENCE</scope>
</reference>
<evidence type="ECO:0000313" key="2">
    <source>
        <dbReference type="EMBL" id="VAW19149.1"/>
    </source>
</evidence>
<dbReference type="PROSITE" id="PS50943">
    <property type="entry name" value="HTH_CROC1"/>
    <property type="match status" value="1"/>
</dbReference>
<gene>
    <name evidence="2" type="ORF">MNBD_ALPHA11-1698</name>
</gene>
<dbReference type="EMBL" id="UOEQ01000199">
    <property type="protein sequence ID" value="VAW19149.1"/>
    <property type="molecule type" value="Genomic_DNA"/>
</dbReference>